<dbReference type="OrthoDB" id="3071225at2759"/>
<feature type="region of interest" description="Disordered" evidence="1">
    <location>
        <begin position="53"/>
        <end position="80"/>
    </location>
</feature>
<dbReference type="InterPro" id="IPR016024">
    <property type="entry name" value="ARM-type_fold"/>
</dbReference>
<dbReference type="Proteomes" id="UP000623687">
    <property type="component" value="Unassembled WGS sequence"/>
</dbReference>
<accession>A0A8H6ZKU4</accession>
<feature type="region of interest" description="Disordered" evidence="1">
    <location>
        <begin position="1"/>
        <end position="34"/>
    </location>
</feature>
<evidence type="ECO:0000256" key="1">
    <source>
        <dbReference type="SAM" id="MobiDB-lite"/>
    </source>
</evidence>
<keyword evidence="3" id="KW-1185">Reference proteome</keyword>
<comment type="caution">
    <text evidence="2">The sequence shown here is derived from an EMBL/GenBank/DDBJ whole genome shotgun (WGS) entry which is preliminary data.</text>
</comment>
<dbReference type="GeneID" id="59380772"/>
<dbReference type="SUPFAM" id="SSF48371">
    <property type="entry name" value="ARM repeat"/>
    <property type="match status" value="1"/>
</dbReference>
<evidence type="ECO:0000313" key="2">
    <source>
        <dbReference type="EMBL" id="KAF7422795.1"/>
    </source>
</evidence>
<organism evidence="2 3">
    <name type="scientific">Pleurotus ostreatus</name>
    <name type="common">Oyster mushroom</name>
    <name type="synonym">White-rot fungus</name>
    <dbReference type="NCBI Taxonomy" id="5322"/>
    <lineage>
        <taxon>Eukaryota</taxon>
        <taxon>Fungi</taxon>
        <taxon>Dikarya</taxon>
        <taxon>Basidiomycota</taxon>
        <taxon>Agaricomycotina</taxon>
        <taxon>Agaricomycetes</taxon>
        <taxon>Agaricomycetidae</taxon>
        <taxon>Agaricales</taxon>
        <taxon>Pleurotineae</taxon>
        <taxon>Pleurotaceae</taxon>
        <taxon>Pleurotus</taxon>
    </lineage>
</organism>
<gene>
    <name evidence="2" type="ORF">PC9H_010954</name>
</gene>
<name>A0A8H6ZKU4_PLEOS</name>
<evidence type="ECO:0000313" key="3">
    <source>
        <dbReference type="Proteomes" id="UP000623687"/>
    </source>
</evidence>
<dbReference type="PROSITE" id="PS51257">
    <property type="entry name" value="PROKAR_LIPOPROTEIN"/>
    <property type="match status" value="1"/>
</dbReference>
<dbReference type="AlphaFoldDB" id="A0A8H6ZKU4"/>
<sequence>MSHNLNRGQRFDTGQYHCAPTPSTPSSTSCHGRSSTIAGVKGLWHRGEEPQEIIGSDFTSSTSSSSAYEDTSNAREFEESKPSSFGIGTYIQEKALAARELYLRQNNLPLEVPKLNPHASTFVPQHVRPLTVPHSNALSMQPPQWSLVFARGARGSPEMQDVVANELINTFPWNLYEVPQLAQHFCWMGALGTPHLAPFASSVNRALSGRAGELAHDFRKHLQLYCHDTFMAFWDMAYPSAITFQTTDASYVMSAIYLTSFMGDLFKCGLLLAGPTMGCLRVLLRNTVSLEHLEAIRTFLIQAGKGLWFTNPSECAGERWSVELGRSAIPAFRNDFWSQTMKMTETSGILRTPKDGEIREINYEIMGILDV</sequence>
<proteinExistence type="predicted"/>
<dbReference type="VEuPathDB" id="FungiDB:PC9H_010954"/>
<reference evidence="2" key="1">
    <citation type="submission" date="2019-07" db="EMBL/GenBank/DDBJ databases">
        <authorList>
            <person name="Palmer J.M."/>
        </authorList>
    </citation>
    <scope>NUCLEOTIDE SEQUENCE</scope>
    <source>
        <strain evidence="2">PC9</strain>
    </source>
</reference>
<feature type="compositionally biased region" description="Low complexity" evidence="1">
    <location>
        <begin position="20"/>
        <end position="29"/>
    </location>
</feature>
<dbReference type="EMBL" id="JACETU010000008">
    <property type="protein sequence ID" value="KAF7422795.1"/>
    <property type="molecule type" value="Genomic_DNA"/>
</dbReference>
<protein>
    <submittedName>
        <fullName evidence="2">Uncharacterized protein</fullName>
    </submittedName>
</protein>
<dbReference type="RefSeq" id="XP_036627827.1">
    <property type="nucleotide sequence ID" value="XM_036780444.1"/>
</dbReference>